<evidence type="ECO:0000256" key="7">
    <source>
        <dbReference type="HAMAP-Rule" id="MF_00570"/>
    </source>
</evidence>
<proteinExistence type="inferred from homology"/>
<comment type="PTM">
    <text evidence="7 8">Transiently phosphorylated on a His residue during the reaction cycle. Phosphorylation strongly increases the affinity for substrates and increases the rate of nicotinate D-ribonucleotide production. Dephosphorylation regenerates the low-affinity form of the enzyme, leading to product release.</text>
</comment>
<comment type="function">
    <text evidence="7 8">Catalyzes the synthesis of beta-nicotinate D-ribonucleotide from nicotinate and 5-phospho-D-ribose 1-phosphate at the expense of ATP.</text>
</comment>
<dbReference type="EMBL" id="CP089044">
    <property type="protein sequence ID" value="UYF75448.1"/>
    <property type="molecule type" value="Genomic_DNA"/>
</dbReference>
<dbReference type="HAMAP" id="MF_00570">
    <property type="entry name" value="NAPRTase"/>
    <property type="match status" value="1"/>
</dbReference>
<evidence type="ECO:0000256" key="3">
    <source>
        <dbReference type="ARBA" id="ARBA00013236"/>
    </source>
</evidence>
<dbReference type="CDD" id="cd01401">
    <property type="entry name" value="PncB_like"/>
    <property type="match status" value="1"/>
</dbReference>
<evidence type="ECO:0000313" key="10">
    <source>
        <dbReference type="Proteomes" id="UP001164081"/>
    </source>
</evidence>
<dbReference type="InterPro" id="IPR036068">
    <property type="entry name" value="Nicotinate_pribotase-like_C"/>
</dbReference>
<protein>
    <recommendedName>
        <fullName evidence="3 7">Nicotinate phosphoribosyltransferase</fullName>
        <shortName evidence="7">NAPRTase</shortName>
        <ecNumber evidence="3 7">6.3.4.21</ecNumber>
    </recommendedName>
</protein>
<dbReference type="GO" id="GO:0016757">
    <property type="term" value="F:glycosyltransferase activity"/>
    <property type="evidence" value="ECO:0007669"/>
    <property type="project" value="UniProtKB-KW"/>
</dbReference>
<reference evidence="9" key="1">
    <citation type="journal article" date="2022" name="J Glob Antimicrob Resist">
        <title>Comparative analysis of IMP-4- and OXA-58-containing plasmids of three carbapenemase-producing Acinetobacter ursingii strains in the Netherlands.</title>
        <authorList>
            <person name="Hendrickx A.P.A."/>
            <person name="Schade R.P."/>
            <person name="Landman F."/>
            <person name="Bosch T."/>
            <person name="Schouls L.M."/>
            <person name="van Dijk K."/>
        </authorList>
    </citation>
    <scope>NUCLEOTIDE SEQUENCE</scope>
    <source>
        <strain evidence="9">RIVM_C010761</strain>
    </source>
</reference>
<dbReference type="SUPFAM" id="SSF51690">
    <property type="entry name" value="Nicotinate/Quinolinate PRTase C-terminal domain-like"/>
    <property type="match status" value="1"/>
</dbReference>
<organism evidence="9 10">
    <name type="scientific">Acinetobacter ursingii</name>
    <dbReference type="NCBI Taxonomy" id="108980"/>
    <lineage>
        <taxon>Bacteria</taxon>
        <taxon>Pseudomonadati</taxon>
        <taxon>Pseudomonadota</taxon>
        <taxon>Gammaproteobacteria</taxon>
        <taxon>Moraxellales</taxon>
        <taxon>Moraxellaceae</taxon>
        <taxon>Acinetobacter</taxon>
    </lineage>
</organism>
<dbReference type="Pfam" id="PF17767">
    <property type="entry name" value="NAPRTase_N"/>
    <property type="match status" value="1"/>
</dbReference>
<dbReference type="SUPFAM" id="SSF54675">
    <property type="entry name" value="Nicotinate/Quinolinate PRTase N-terminal domain-like"/>
    <property type="match status" value="1"/>
</dbReference>
<evidence type="ECO:0000256" key="5">
    <source>
        <dbReference type="ARBA" id="ARBA00022598"/>
    </source>
</evidence>
<accession>A0A3F3L9W8</accession>
<dbReference type="GO" id="GO:0005829">
    <property type="term" value="C:cytosol"/>
    <property type="evidence" value="ECO:0007669"/>
    <property type="project" value="TreeGrafter"/>
</dbReference>
<dbReference type="AlphaFoldDB" id="A0A3F3L9W8"/>
<evidence type="ECO:0000256" key="4">
    <source>
        <dbReference type="ARBA" id="ARBA00022553"/>
    </source>
</evidence>
<dbReference type="PANTHER" id="PTHR11098:SF1">
    <property type="entry name" value="NICOTINATE PHOSPHORIBOSYLTRANSFERASE"/>
    <property type="match status" value="1"/>
</dbReference>
<comment type="similarity">
    <text evidence="2 7 8">Belongs to the NAPRTase family.</text>
</comment>
<evidence type="ECO:0000256" key="1">
    <source>
        <dbReference type="ARBA" id="ARBA00004952"/>
    </source>
</evidence>
<evidence type="ECO:0000256" key="8">
    <source>
        <dbReference type="RuleBase" id="RU003838"/>
    </source>
</evidence>
<dbReference type="GO" id="GO:0034355">
    <property type="term" value="P:NAD+ biosynthetic process via the salvage pathway"/>
    <property type="evidence" value="ECO:0007669"/>
    <property type="project" value="TreeGrafter"/>
</dbReference>
<keyword evidence="5 7" id="KW-0436">Ligase</keyword>
<dbReference type="GO" id="GO:0004516">
    <property type="term" value="F:nicotinate phosphoribosyltransferase activity"/>
    <property type="evidence" value="ECO:0007669"/>
    <property type="project" value="UniProtKB-UniRule"/>
</dbReference>
<comment type="pathway">
    <text evidence="1 7 8">Cofactor biosynthesis; NAD(+) biosynthesis; nicotinate D-ribonucleotide from nicotinate: step 1/1.</text>
</comment>
<keyword evidence="9" id="KW-0808">Transferase</keyword>
<name>A0A3F3L9W8_9GAMM</name>
<keyword evidence="4 7" id="KW-0597">Phosphoprotein</keyword>
<dbReference type="InterPro" id="IPR007229">
    <property type="entry name" value="Nic_PRibTrfase-Fam"/>
</dbReference>
<dbReference type="NCBIfam" id="NF003704">
    <property type="entry name" value="PRK05321.1"/>
    <property type="match status" value="1"/>
</dbReference>
<dbReference type="RefSeq" id="WP_004985997.1">
    <property type="nucleotide sequence ID" value="NZ_AP018824.1"/>
</dbReference>
<dbReference type="InterPro" id="IPR041525">
    <property type="entry name" value="N/Namide_PRibTrfase"/>
</dbReference>
<dbReference type="PANTHER" id="PTHR11098">
    <property type="entry name" value="NICOTINATE PHOSPHORIBOSYLTRANSFERASE"/>
    <property type="match status" value="1"/>
</dbReference>
<sequence length="402" mass="47053">MSPIIHSLLDTDLYKFTMLQVVLHKFPQTHSVYHFRCRNLEDTVYPLTDILSEMDEQLDHLCTLKFKDDELKYLRSFRFIKSDFVDYLELFQLKRRFIKTGIDEEGRLDIWVEGPMVQAMMFEIFVLAIVNELYFRRIRTDAVLAEGERRLQAKLALLKQYSSQQHPNDPPFLVSDFGTRRRYSFEWQKHVVEEFHQATPDIFRGTSNVLLAKELGITPIGTMAHEFLQAFQALDVRLRDFQKAALEMWVQEYRGDLGIALTDVVGMDAFLRDFDLYFAKLFDGLRHDSGDPYEWGDKAYAHYRHLKIDTQTKMLTFSDGLNLEKAWQLHQYFKDRFKVSFGIGTNLTNDMGQTPLNIVLKLVECNGQSVAKISDSPGKTMTDNDTFLAYLRQVFEIPEEVE</sequence>
<dbReference type="Gene3D" id="3.20.140.10">
    <property type="entry name" value="nicotinate phosphoribosyltransferase"/>
    <property type="match status" value="1"/>
</dbReference>
<gene>
    <name evidence="7 9" type="primary">pncB</name>
    <name evidence="9" type="ORF">LSO58_00495</name>
</gene>
<keyword evidence="9" id="KW-0328">Glycosyltransferase</keyword>
<feature type="modified residue" description="Phosphohistidine; by autocatalysis" evidence="7">
    <location>
        <position position="225"/>
    </location>
</feature>
<dbReference type="EC" id="6.3.4.21" evidence="3 7"/>
<evidence type="ECO:0000313" key="9">
    <source>
        <dbReference type="EMBL" id="UYF75448.1"/>
    </source>
</evidence>
<dbReference type="Proteomes" id="UP001164081">
    <property type="component" value="Chromosome"/>
</dbReference>
<dbReference type="InterPro" id="IPR006406">
    <property type="entry name" value="Nic_PRibTrfase"/>
</dbReference>
<comment type="catalytic activity">
    <reaction evidence="7 8">
        <text>5-phospho-alpha-D-ribose 1-diphosphate + nicotinate + ATP + H2O = nicotinate beta-D-ribonucleotide + ADP + phosphate + diphosphate</text>
        <dbReference type="Rhea" id="RHEA:36163"/>
        <dbReference type="ChEBI" id="CHEBI:15377"/>
        <dbReference type="ChEBI" id="CHEBI:30616"/>
        <dbReference type="ChEBI" id="CHEBI:32544"/>
        <dbReference type="ChEBI" id="CHEBI:33019"/>
        <dbReference type="ChEBI" id="CHEBI:43474"/>
        <dbReference type="ChEBI" id="CHEBI:57502"/>
        <dbReference type="ChEBI" id="CHEBI:58017"/>
        <dbReference type="ChEBI" id="CHEBI:456216"/>
        <dbReference type="EC" id="6.3.4.21"/>
    </reaction>
</comment>
<dbReference type="NCBIfam" id="TIGR01514">
    <property type="entry name" value="NAPRTase"/>
    <property type="match status" value="1"/>
</dbReference>
<evidence type="ECO:0000256" key="6">
    <source>
        <dbReference type="ARBA" id="ARBA00022642"/>
    </source>
</evidence>
<evidence type="ECO:0000256" key="2">
    <source>
        <dbReference type="ARBA" id="ARBA00010897"/>
    </source>
</evidence>
<dbReference type="InterPro" id="IPR040727">
    <property type="entry name" value="NAPRTase_N"/>
</dbReference>
<dbReference type="Pfam" id="PF04095">
    <property type="entry name" value="NAPRTase"/>
    <property type="match status" value="1"/>
</dbReference>
<keyword evidence="6 7" id="KW-0662">Pyridine nucleotide biosynthesis</keyword>
<dbReference type="PIRSF" id="PIRSF000484">
    <property type="entry name" value="NAPRT"/>
    <property type="match status" value="1"/>
</dbReference>